<gene>
    <name evidence="1" type="ORF">J3495_16025</name>
</gene>
<dbReference type="EMBL" id="JAGFBV010000030">
    <property type="protein sequence ID" value="MBP4139584.1"/>
    <property type="molecule type" value="Genomic_DNA"/>
</dbReference>
<sequence length="169" mass="19455">MDRIINARDLFSKGDIDYDDYMTIRLHCQDQIKAGIKELQQLAINSVAPAGMLNQNSPLNGIYEFYKKADTLSKRQLIALIFPVKVIPDNFETMVNQPMKIIFNLKYNLTSPIQEDYFEVATKISEEKYLKVIAKAVVKNEIITPEIASQIIFFLKRVIFTLFKGKSKN</sequence>
<evidence type="ECO:0000313" key="2">
    <source>
        <dbReference type="Proteomes" id="UP000675047"/>
    </source>
</evidence>
<organism evidence="1 2">
    <name type="scientific">Flavobacterium geliluteum</name>
    <dbReference type="NCBI Taxonomy" id="2816120"/>
    <lineage>
        <taxon>Bacteria</taxon>
        <taxon>Pseudomonadati</taxon>
        <taxon>Bacteroidota</taxon>
        <taxon>Flavobacteriia</taxon>
        <taxon>Flavobacteriales</taxon>
        <taxon>Flavobacteriaceae</taxon>
        <taxon>Flavobacterium</taxon>
    </lineage>
</organism>
<keyword evidence="2" id="KW-1185">Reference proteome</keyword>
<accession>A0A941AW80</accession>
<proteinExistence type="predicted"/>
<dbReference type="RefSeq" id="WP_210667552.1">
    <property type="nucleotide sequence ID" value="NZ_JAGFBV010000030.1"/>
</dbReference>
<dbReference type="AlphaFoldDB" id="A0A941AW80"/>
<evidence type="ECO:0000313" key="1">
    <source>
        <dbReference type="EMBL" id="MBP4139584.1"/>
    </source>
</evidence>
<name>A0A941AW80_9FLAO</name>
<protein>
    <submittedName>
        <fullName evidence="1">Uncharacterized protein</fullName>
    </submittedName>
</protein>
<reference evidence="1 2" key="1">
    <citation type="submission" date="2021-03" db="EMBL/GenBank/DDBJ databases">
        <title>Flavobacterium Flabelliformis Sp. Nov. And Flavobacterium Geliluteum Sp. Nov., Two Novel Multidrug Resistant Psychrophilic Species Isolated From Antarctica.</title>
        <authorList>
            <person name="Kralova S."/>
            <person name="Busse H.J."/>
            <person name="Bezdicek M."/>
            <person name="Nykrynova M."/>
            <person name="Kroupova E."/>
            <person name="Krsek D."/>
            <person name="Sedlacek I."/>
        </authorList>
    </citation>
    <scope>NUCLEOTIDE SEQUENCE [LARGE SCALE GENOMIC DNA]</scope>
    <source>
        <strain evidence="1 2">P7388</strain>
    </source>
</reference>
<dbReference type="Proteomes" id="UP000675047">
    <property type="component" value="Unassembled WGS sequence"/>
</dbReference>
<comment type="caution">
    <text evidence="1">The sequence shown here is derived from an EMBL/GenBank/DDBJ whole genome shotgun (WGS) entry which is preliminary data.</text>
</comment>